<keyword evidence="2" id="KW-0645">Protease</keyword>
<name>A0A5J6SMM0_9BACI</name>
<sequence>MQKITFSFIQICRKKVFKINICFIGGGNHLNNELKEVIHQLSNYVMTEHKVLIIPFATEVSKYEGWFKIIEQTFNIIGNKNVELLQFETDAHDMVRKISAHDVLYLIGGRPDLLMQRLHEKNLIPVIKQFQGLIIGYSAGALVLSNDCIISKDGDYPKTNVIKGIGLVDFSIEVHYEPSIDEEIIGLSNKREIYAIPNGSAIFSDGTKIMCINEIYHFSNLKKEKIALL</sequence>
<dbReference type="SUPFAM" id="SSF52317">
    <property type="entry name" value="Class I glutamine amidotransferase-like"/>
    <property type="match status" value="1"/>
</dbReference>
<dbReference type="OrthoDB" id="384634at2"/>
<evidence type="ECO:0000256" key="3">
    <source>
        <dbReference type="ARBA" id="ARBA00022801"/>
    </source>
</evidence>
<dbReference type="PANTHER" id="PTHR20842">
    <property type="entry name" value="PROTEASE S51 ALPHA-ASPARTYL DIPEPTIDASE"/>
    <property type="match status" value="1"/>
</dbReference>
<keyword evidence="6" id="KW-1185">Reference proteome</keyword>
<dbReference type="AlphaFoldDB" id="A0A5J6SMM0"/>
<dbReference type="Pfam" id="PF03575">
    <property type="entry name" value="Peptidase_S51"/>
    <property type="match status" value="1"/>
</dbReference>
<protein>
    <recommendedName>
        <fullName evidence="7">Peptidase E</fullName>
    </recommendedName>
</protein>
<dbReference type="EMBL" id="CP031223">
    <property type="protein sequence ID" value="QFF99138.1"/>
    <property type="molecule type" value="Genomic_DNA"/>
</dbReference>
<dbReference type="GO" id="GO:0008236">
    <property type="term" value="F:serine-type peptidase activity"/>
    <property type="evidence" value="ECO:0007669"/>
    <property type="project" value="UniProtKB-KW"/>
</dbReference>
<dbReference type="Proteomes" id="UP000325517">
    <property type="component" value="Chromosome"/>
</dbReference>
<evidence type="ECO:0000256" key="4">
    <source>
        <dbReference type="ARBA" id="ARBA00022825"/>
    </source>
</evidence>
<reference evidence="5 6" key="1">
    <citation type="submission" date="2018-07" db="EMBL/GenBank/DDBJ databases">
        <title>Complete genome sequence of Psychrobacillus sp. PB01, isolated from iceberg, and comparative genome analysis of Psychrobacillus strains.</title>
        <authorList>
            <person name="Lee P.C."/>
        </authorList>
    </citation>
    <scope>NUCLEOTIDE SEQUENCE [LARGE SCALE GENOMIC DNA]</scope>
    <source>
        <strain evidence="5 6">PB01</strain>
    </source>
</reference>
<keyword evidence="3" id="KW-0378">Hydrolase</keyword>
<dbReference type="GO" id="GO:0006508">
    <property type="term" value="P:proteolysis"/>
    <property type="evidence" value="ECO:0007669"/>
    <property type="project" value="UniProtKB-KW"/>
</dbReference>
<dbReference type="KEGG" id="psyo:PB01_10015"/>
<evidence type="ECO:0000313" key="6">
    <source>
        <dbReference type="Proteomes" id="UP000325517"/>
    </source>
</evidence>
<evidence type="ECO:0000256" key="1">
    <source>
        <dbReference type="ARBA" id="ARBA00006534"/>
    </source>
</evidence>
<evidence type="ECO:0008006" key="7">
    <source>
        <dbReference type="Google" id="ProtNLM"/>
    </source>
</evidence>
<comment type="similarity">
    <text evidence="1">Belongs to the peptidase S51 family.</text>
</comment>
<evidence type="ECO:0000256" key="2">
    <source>
        <dbReference type="ARBA" id="ARBA00022670"/>
    </source>
</evidence>
<dbReference type="InterPro" id="IPR005320">
    <property type="entry name" value="Peptidase_S51"/>
</dbReference>
<keyword evidence="4" id="KW-0720">Serine protease</keyword>
<proteinExistence type="inferred from homology"/>
<gene>
    <name evidence="5" type="ORF">PB01_10015</name>
</gene>
<dbReference type="InterPro" id="IPR029062">
    <property type="entry name" value="Class_I_gatase-like"/>
</dbReference>
<evidence type="ECO:0000313" key="5">
    <source>
        <dbReference type="EMBL" id="QFF99138.1"/>
    </source>
</evidence>
<dbReference type="Gene3D" id="3.40.50.880">
    <property type="match status" value="1"/>
</dbReference>
<dbReference type="PANTHER" id="PTHR20842:SF0">
    <property type="entry name" value="ALPHA-ASPARTYL DIPEPTIDASE"/>
    <property type="match status" value="1"/>
</dbReference>
<dbReference type="CDD" id="cd03129">
    <property type="entry name" value="GAT1_Peptidase_E_like"/>
    <property type="match status" value="1"/>
</dbReference>
<accession>A0A5J6SMM0</accession>
<organism evidence="5 6">
    <name type="scientific">Psychrobacillus glaciei</name>
    <dbReference type="NCBI Taxonomy" id="2283160"/>
    <lineage>
        <taxon>Bacteria</taxon>
        <taxon>Bacillati</taxon>
        <taxon>Bacillota</taxon>
        <taxon>Bacilli</taxon>
        <taxon>Bacillales</taxon>
        <taxon>Bacillaceae</taxon>
        <taxon>Psychrobacillus</taxon>
    </lineage>
</organism>